<proteinExistence type="predicted"/>
<protein>
    <submittedName>
        <fullName evidence="2">Uncharacterized protein</fullName>
    </submittedName>
</protein>
<name>A0A1Z4BZ82_9GAMM</name>
<gene>
    <name evidence="2" type="ORF">CEK71_11070</name>
</gene>
<accession>A0A1Z4BZ82</accession>
<sequence>MQIQKRGLVGFFLAILAFTCHADIDFTKEDLELVKGACLVGSSFEFMTEANGTISIKNIDGKGKLNITKKNLDTVDLPDGDKKQEFNEIRSCIKDYLLEKGKKPEALGTSSANTVTDHGFDFELSSCSLKGQNLRCVLKVTNTLSTQRCLSIRAAQCAGICRNSAFPGNIRDDGDNEYLLAQTTRGNHVSNGEFDMAFSPNDTSDIKLDFAVSGVKINKIKELQLGMNLCNWTGFRPIFRNIPVL</sequence>
<dbReference type="KEGG" id="mpsy:CEK71_11070"/>
<evidence type="ECO:0000313" key="3">
    <source>
        <dbReference type="Proteomes" id="UP000197019"/>
    </source>
</evidence>
<dbReference type="EMBL" id="CP022129">
    <property type="protein sequence ID" value="ASF46569.1"/>
    <property type="molecule type" value="Genomic_DNA"/>
</dbReference>
<evidence type="ECO:0000256" key="1">
    <source>
        <dbReference type="SAM" id="SignalP"/>
    </source>
</evidence>
<organism evidence="2 3">
    <name type="scientific">Methylovulum psychrotolerans</name>
    <dbReference type="NCBI Taxonomy" id="1704499"/>
    <lineage>
        <taxon>Bacteria</taxon>
        <taxon>Pseudomonadati</taxon>
        <taxon>Pseudomonadota</taxon>
        <taxon>Gammaproteobacteria</taxon>
        <taxon>Methylococcales</taxon>
        <taxon>Methylococcaceae</taxon>
        <taxon>Methylovulum</taxon>
    </lineage>
</organism>
<dbReference type="Proteomes" id="UP000197019">
    <property type="component" value="Chromosome"/>
</dbReference>
<evidence type="ECO:0000313" key="2">
    <source>
        <dbReference type="EMBL" id="ASF46569.1"/>
    </source>
</evidence>
<reference evidence="2 3" key="1">
    <citation type="submission" date="2017-06" db="EMBL/GenBank/DDBJ databases">
        <title>Genome Sequencing of the methanotroph Methylovulum psychrotolerants str. HV10-M2 isolated from a high-altitude environment.</title>
        <authorList>
            <person name="Mateos-Rivera A."/>
        </authorList>
    </citation>
    <scope>NUCLEOTIDE SEQUENCE [LARGE SCALE GENOMIC DNA]</scope>
    <source>
        <strain evidence="2 3">HV10_M2</strain>
    </source>
</reference>
<keyword evidence="1" id="KW-0732">Signal</keyword>
<dbReference type="AlphaFoldDB" id="A0A1Z4BZ82"/>
<feature type="signal peptide" evidence="1">
    <location>
        <begin position="1"/>
        <end position="22"/>
    </location>
</feature>
<keyword evidence="3" id="KW-1185">Reference proteome</keyword>
<feature type="chain" id="PRO_5013209984" evidence="1">
    <location>
        <begin position="23"/>
        <end position="245"/>
    </location>
</feature>
<dbReference type="RefSeq" id="WP_088619441.1">
    <property type="nucleotide sequence ID" value="NZ_CP022129.1"/>
</dbReference>